<proteinExistence type="predicted"/>
<dbReference type="SUPFAM" id="SSF54236">
    <property type="entry name" value="Ubiquitin-like"/>
    <property type="match status" value="1"/>
</dbReference>
<keyword evidence="7 11" id="KW-0472">Membrane</keyword>
<dbReference type="Pfam" id="PF00240">
    <property type="entry name" value="ubiquitin"/>
    <property type="match status" value="1"/>
</dbReference>
<dbReference type="InterPro" id="IPR040352">
    <property type="entry name" value="TMUB1/2"/>
</dbReference>
<evidence type="ECO:0000256" key="1">
    <source>
        <dbReference type="ARBA" id="ARBA00004123"/>
    </source>
</evidence>
<feature type="compositionally biased region" description="Polar residues" evidence="10">
    <location>
        <begin position="39"/>
        <end position="68"/>
    </location>
</feature>
<dbReference type="SMART" id="SM00213">
    <property type="entry name" value="UBQ"/>
    <property type="match status" value="1"/>
</dbReference>
<dbReference type="AlphaFoldDB" id="A0A8T2IGT8"/>
<evidence type="ECO:0000256" key="7">
    <source>
        <dbReference type="ARBA" id="ARBA00023136"/>
    </source>
</evidence>
<dbReference type="InterPro" id="IPR029071">
    <property type="entry name" value="Ubiquitin-like_domsf"/>
</dbReference>
<keyword evidence="8" id="KW-0539">Nucleus</keyword>
<dbReference type="GO" id="GO:0005737">
    <property type="term" value="C:cytoplasm"/>
    <property type="evidence" value="ECO:0007669"/>
    <property type="project" value="UniProtKB-SubCell"/>
</dbReference>
<sequence>MALIEGIGDEVTVLFAVVLLFVVLFLAWVSTHTAERVSPSWNNEGSSSNVDPTLTISESSEEPTQSQREVNHIPSDNELVPADSASAGTNNPLGNNESLHVIDGSPAGEVRGNSNYTEYQRETGDAPTLRHRVPSQGTQGQPEEEGGSIRLRLKFLNDTERLVTVQPSDTIREIKRAHFPGQELQVRLIFQGHLLQDDSQTVSSLQLRDGSVLHCHISQHASVPRAVGDQIQAHLNIGNLLVPLLAFILGLLWYCQFQYPQFFTSTASAFLGVLTLLVSVIAFSSYHT</sequence>
<evidence type="ECO:0000256" key="5">
    <source>
        <dbReference type="ARBA" id="ARBA00022692"/>
    </source>
</evidence>
<feature type="compositionally biased region" description="Polar residues" evidence="10">
    <location>
        <begin position="86"/>
        <end position="96"/>
    </location>
</feature>
<comment type="caution">
    <text evidence="13">The sequence shown here is derived from an EMBL/GenBank/DDBJ whole genome shotgun (WGS) entry which is preliminary data.</text>
</comment>
<feature type="transmembrane region" description="Helical" evidence="11">
    <location>
        <begin position="237"/>
        <end position="255"/>
    </location>
</feature>
<dbReference type="PANTHER" id="PTHR14557:SF3">
    <property type="entry name" value="TRANSMEMBRANE AND UBIQUITIN-LIKE DOMAIN-CONTAINING PROTEIN 1"/>
    <property type="match status" value="1"/>
</dbReference>
<feature type="domain" description="Ubiquitin-like" evidence="12">
    <location>
        <begin position="149"/>
        <end position="222"/>
    </location>
</feature>
<evidence type="ECO:0000256" key="3">
    <source>
        <dbReference type="ARBA" id="ARBA00004496"/>
    </source>
</evidence>
<accession>A0A8T2IGT8</accession>
<evidence type="ECO:0000256" key="8">
    <source>
        <dbReference type="ARBA" id="ARBA00023242"/>
    </source>
</evidence>
<dbReference type="PROSITE" id="PS50053">
    <property type="entry name" value="UBIQUITIN_2"/>
    <property type="match status" value="1"/>
</dbReference>
<evidence type="ECO:0000256" key="6">
    <source>
        <dbReference type="ARBA" id="ARBA00022989"/>
    </source>
</evidence>
<evidence type="ECO:0000256" key="10">
    <source>
        <dbReference type="SAM" id="MobiDB-lite"/>
    </source>
</evidence>
<gene>
    <name evidence="13" type="ORF">GDO86_018075</name>
</gene>
<feature type="transmembrane region" description="Helical" evidence="11">
    <location>
        <begin position="12"/>
        <end position="30"/>
    </location>
</feature>
<keyword evidence="4" id="KW-0963">Cytoplasm</keyword>
<reference evidence="13" key="1">
    <citation type="thesis" date="2020" institute="ProQuest LLC" country="789 East Eisenhower Parkway, Ann Arbor, MI, USA">
        <title>Comparative Genomics and Chromosome Evolution.</title>
        <authorList>
            <person name="Mudd A.B."/>
        </authorList>
    </citation>
    <scope>NUCLEOTIDE SEQUENCE</scope>
    <source>
        <strain evidence="13">Female2</strain>
        <tissue evidence="13">Blood</tissue>
    </source>
</reference>
<evidence type="ECO:0000259" key="12">
    <source>
        <dbReference type="PROSITE" id="PS50053"/>
    </source>
</evidence>
<dbReference type="PANTHER" id="PTHR14557">
    <property type="entry name" value="PROTEIN C7ORF21"/>
    <property type="match status" value="1"/>
</dbReference>
<evidence type="ECO:0000256" key="4">
    <source>
        <dbReference type="ARBA" id="ARBA00022490"/>
    </source>
</evidence>
<dbReference type="Proteomes" id="UP000812440">
    <property type="component" value="Unassembled WGS sequence"/>
</dbReference>
<comment type="subcellular location">
    <subcellularLocation>
        <location evidence="3">Cytoplasm</location>
    </subcellularLocation>
    <subcellularLocation>
        <location evidence="2">Membrane</location>
        <topology evidence="2">Multi-pass membrane protein</topology>
    </subcellularLocation>
    <subcellularLocation>
        <location evidence="1">Nucleus</location>
    </subcellularLocation>
</comment>
<dbReference type="GO" id="GO:0005634">
    <property type="term" value="C:nucleus"/>
    <property type="evidence" value="ECO:0007669"/>
    <property type="project" value="UniProtKB-SubCell"/>
</dbReference>
<feature type="region of interest" description="Disordered" evidence="10">
    <location>
        <begin position="119"/>
        <end position="146"/>
    </location>
</feature>
<evidence type="ECO:0000313" key="14">
    <source>
        <dbReference type="Proteomes" id="UP000812440"/>
    </source>
</evidence>
<name>A0A8T2IGT8_9PIPI</name>
<organism evidence="13 14">
    <name type="scientific">Hymenochirus boettgeri</name>
    <name type="common">Congo dwarf clawed frog</name>
    <dbReference type="NCBI Taxonomy" id="247094"/>
    <lineage>
        <taxon>Eukaryota</taxon>
        <taxon>Metazoa</taxon>
        <taxon>Chordata</taxon>
        <taxon>Craniata</taxon>
        <taxon>Vertebrata</taxon>
        <taxon>Euteleostomi</taxon>
        <taxon>Amphibia</taxon>
        <taxon>Batrachia</taxon>
        <taxon>Anura</taxon>
        <taxon>Pipoidea</taxon>
        <taxon>Pipidae</taxon>
        <taxon>Pipinae</taxon>
        <taxon>Hymenochirus</taxon>
    </lineage>
</organism>
<evidence type="ECO:0000256" key="9">
    <source>
        <dbReference type="ARBA" id="ARBA00039931"/>
    </source>
</evidence>
<keyword evidence="14" id="KW-1185">Reference proteome</keyword>
<dbReference type="EMBL" id="JAACNH010001206">
    <property type="protein sequence ID" value="KAG8430280.1"/>
    <property type="molecule type" value="Genomic_DNA"/>
</dbReference>
<feature type="transmembrane region" description="Helical" evidence="11">
    <location>
        <begin position="267"/>
        <end position="286"/>
    </location>
</feature>
<evidence type="ECO:0000256" key="2">
    <source>
        <dbReference type="ARBA" id="ARBA00004141"/>
    </source>
</evidence>
<dbReference type="Gene3D" id="3.10.20.90">
    <property type="entry name" value="Phosphatidylinositol 3-kinase Catalytic Subunit, Chain A, domain 1"/>
    <property type="match status" value="1"/>
</dbReference>
<protein>
    <recommendedName>
        <fullName evidence="9">Transmembrane and ubiquitin-like domain-containing protein 1</fullName>
    </recommendedName>
</protein>
<keyword evidence="5 11" id="KW-0812">Transmembrane</keyword>
<dbReference type="GO" id="GO:0016020">
    <property type="term" value="C:membrane"/>
    <property type="evidence" value="ECO:0007669"/>
    <property type="project" value="UniProtKB-SubCell"/>
</dbReference>
<dbReference type="OrthoDB" id="161999at2759"/>
<evidence type="ECO:0000313" key="13">
    <source>
        <dbReference type="EMBL" id="KAG8430280.1"/>
    </source>
</evidence>
<keyword evidence="6 11" id="KW-1133">Transmembrane helix</keyword>
<dbReference type="InterPro" id="IPR000626">
    <property type="entry name" value="Ubiquitin-like_dom"/>
</dbReference>
<dbReference type="GO" id="GO:0036503">
    <property type="term" value="P:ERAD pathway"/>
    <property type="evidence" value="ECO:0007669"/>
    <property type="project" value="InterPro"/>
</dbReference>
<evidence type="ECO:0000256" key="11">
    <source>
        <dbReference type="SAM" id="Phobius"/>
    </source>
</evidence>
<feature type="region of interest" description="Disordered" evidence="10">
    <location>
        <begin position="36"/>
        <end position="96"/>
    </location>
</feature>